<dbReference type="SUPFAM" id="SSF53335">
    <property type="entry name" value="S-adenosyl-L-methionine-dependent methyltransferases"/>
    <property type="match status" value="1"/>
</dbReference>
<dbReference type="InterPro" id="IPR029063">
    <property type="entry name" value="SAM-dependent_MTases_sf"/>
</dbReference>
<dbReference type="AlphaFoldDB" id="A0A3G9JVC0"/>
<sequence length="255" mass="29337">MGMKATQETKKLYDESAGDWKRVEPILLSDYSARPFVIDLCEPIVNKNILDLGCGEGYVGRELINRGAQSVHGIDISSQMIEQALIQKNEHQIINASYEAGDIRDFAVTESEQYDLVLAMFLFNYLNVSETISTLQKAYQLLKFGGYFLFAVPHPSLPFLKKDKFPFYFNPKAGYFSGRDQLFPGEIWRRDRKAVAVQCVHKTMEDYFTSLRLAAFTKMPEVYELKINQEHLELDPEFFTPLIDLPLHVAFKIQK</sequence>
<evidence type="ECO:0000313" key="4">
    <source>
        <dbReference type="Proteomes" id="UP000278152"/>
    </source>
</evidence>
<proteinExistence type="predicted"/>
<gene>
    <name evidence="3" type="ORF">myaer102_11730</name>
</gene>
<evidence type="ECO:0000313" key="3">
    <source>
        <dbReference type="EMBL" id="BBH38669.1"/>
    </source>
</evidence>
<dbReference type="CDD" id="cd02440">
    <property type="entry name" value="AdoMet_MTases"/>
    <property type="match status" value="1"/>
</dbReference>
<protein>
    <recommendedName>
        <fullName evidence="2">Methyltransferase domain-containing protein</fullName>
    </recommendedName>
</protein>
<accession>A0A3G9JVC0</accession>
<evidence type="ECO:0000256" key="1">
    <source>
        <dbReference type="ARBA" id="ARBA00022679"/>
    </source>
</evidence>
<dbReference type="PANTHER" id="PTHR43861">
    <property type="entry name" value="TRANS-ACONITATE 2-METHYLTRANSFERASE-RELATED"/>
    <property type="match status" value="1"/>
</dbReference>
<reference evidence="3 4" key="1">
    <citation type="submission" date="2018-11" db="EMBL/GenBank/DDBJ databases">
        <title>Complete genome sequence of Microcystis aeruginosa NIES-102.</title>
        <authorList>
            <person name="Yamaguchi H."/>
            <person name="Suzuki S."/>
            <person name="Kawachi M."/>
        </authorList>
    </citation>
    <scope>NUCLEOTIDE SEQUENCE [LARGE SCALE GENOMIC DNA]</scope>
    <source>
        <strain evidence="3 4">NIES-102</strain>
    </source>
</reference>
<dbReference type="EMBL" id="AP019314">
    <property type="protein sequence ID" value="BBH38669.1"/>
    <property type="molecule type" value="Genomic_DNA"/>
</dbReference>
<dbReference type="Proteomes" id="UP000278152">
    <property type="component" value="Chromosome"/>
</dbReference>
<name>A0A3G9JVC0_MICVR</name>
<dbReference type="Pfam" id="PF13649">
    <property type="entry name" value="Methyltransf_25"/>
    <property type="match status" value="1"/>
</dbReference>
<feature type="domain" description="Methyltransferase" evidence="2">
    <location>
        <begin position="49"/>
        <end position="146"/>
    </location>
</feature>
<keyword evidence="1" id="KW-0808">Transferase</keyword>
<dbReference type="Gene3D" id="3.40.50.150">
    <property type="entry name" value="Vaccinia Virus protein VP39"/>
    <property type="match status" value="1"/>
</dbReference>
<dbReference type="KEGG" id="mvz:myaer102_11730"/>
<dbReference type="InterPro" id="IPR041698">
    <property type="entry name" value="Methyltransf_25"/>
</dbReference>
<evidence type="ECO:0000259" key="2">
    <source>
        <dbReference type="Pfam" id="PF13649"/>
    </source>
</evidence>
<organism evidence="3 4">
    <name type="scientific">Microcystis viridis NIES-102</name>
    <dbReference type="NCBI Taxonomy" id="213615"/>
    <lineage>
        <taxon>Bacteria</taxon>
        <taxon>Bacillati</taxon>
        <taxon>Cyanobacteriota</taxon>
        <taxon>Cyanophyceae</taxon>
        <taxon>Oscillatoriophycideae</taxon>
        <taxon>Chroococcales</taxon>
        <taxon>Microcystaceae</taxon>
        <taxon>Microcystis</taxon>
    </lineage>
</organism>